<keyword evidence="2" id="KW-1185">Reference proteome</keyword>
<evidence type="ECO:0000313" key="2">
    <source>
        <dbReference type="Proteomes" id="UP000499080"/>
    </source>
</evidence>
<comment type="caution">
    <text evidence="1">The sequence shown here is derived from an EMBL/GenBank/DDBJ whole genome shotgun (WGS) entry which is preliminary data.</text>
</comment>
<accession>A0A4Y2A614</accession>
<organism evidence="1 2">
    <name type="scientific">Araneus ventricosus</name>
    <name type="common">Orbweaver spider</name>
    <name type="synonym">Epeira ventricosa</name>
    <dbReference type="NCBI Taxonomy" id="182803"/>
    <lineage>
        <taxon>Eukaryota</taxon>
        <taxon>Metazoa</taxon>
        <taxon>Ecdysozoa</taxon>
        <taxon>Arthropoda</taxon>
        <taxon>Chelicerata</taxon>
        <taxon>Arachnida</taxon>
        <taxon>Araneae</taxon>
        <taxon>Araneomorphae</taxon>
        <taxon>Entelegynae</taxon>
        <taxon>Araneoidea</taxon>
        <taxon>Araneidae</taxon>
        <taxon>Araneus</taxon>
    </lineage>
</organism>
<sequence length="99" mass="11188">MSHYESGRGKQSTTGTIRSFYEGKSESKFLLFEQILHLSTFQHAYHWNRDSCYTMGSNFVFLCRRNLPLGIVSVALGKAVLTNLSSLGMSYLTPLQNCN</sequence>
<evidence type="ECO:0000313" key="1">
    <source>
        <dbReference type="EMBL" id="GBL75242.1"/>
    </source>
</evidence>
<proteinExistence type="predicted"/>
<dbReference type="EMBL" id="BGPR01000007">
    <property type="protein sequence ID" value="GBL75242.1"/>
    <property type="molecule type" value="Genomic_DNA"/>
</dbReference>
<dbReference type="AlphaFoldDB" id="A0A4Y2A614"/>
<protein>
    <submittedName>
        <fullName evidence="1">Uncharacterized protein</fullName>
    </submittedName>
</protein>
<dbReference type="Proteomes" id="UP000499080">
    <property type="component" value="Unassembled WGS sequence"/>
</dbReference>
<gene>
    <name evidence="1" type="ORF">AVEN_194474_1</name>
</gene>
<reference evidence="1 2" key="1">
    <citation type="journal article" date="2019" name="Sci. Rep.">
        <title>Orb-weaving spider Araneus ventricosus genome elucidates the spidroin gene catalogue.</title>
        <authorList>
            <person name="Kono N."/>
            <person name="Nakamura H."/>
            <person name="Ohtoshi R."/>
            <person name="Moran D.A.P."/>
            <person name="Shinohara A."/>
            <person name="Yoshida Y."/>
            <person name="Fujiwara M."/>
            <person name="Mori M."/>
            <person name="Tomita M."/>
            <person name="Arakawa K."/>
        </authorList>
    </citation>
    <scope>NUCLEOTIDE SEQUENCE [LARGE SCALE GENOMIC DNA]</scope>
</reference>
<name>A0A4Y2A614_ARAVE</name>